<evidence type="ECO:0000313" key="1">
    <source>
        <dbReference type="EMBL" id="KAI1709461.1"/>
    </source>
</evidence>
<name>A0AAD4R4J2_9BILA</name>
<keyword evidence="2" id="KW-1185">Reference proteome</keyword>
<organism evidence="1 2">
    <name type="scientific">Ditylenchus destructor</name>
    <dbReference type="NCBI Taxonomy" id="166010"/>
    <lineage>
        <taxon>Eukaryota</taxon>
        <taxon>Metazoa</taxon>
        <taxon>Ecdysozoa</taxon>
        <taxon>Nematoda</taxon>
        <taxon>Chromadorea</taxon>
        <taxon>Rhabditida</taxon>
        <taxon>Tylenchina</taxon>
        <taxon>Tylenchomorpha</taxon>
        <taxon>Sphaerularioidea</taxon>
        <taxon>Anguinidae</taxon>
        <taxon>Anguininae</taxon>
        <taxon>Ditylenchus</taxon>
    </lineage>
</organism>
<protein>
    <submittedName>
        <fullName evidence="1">Uncharacterized protein</fullName>
    </submittedName>
</protein>
<proteinExistence type="predicted"/>
<reference evidence="1" key="1">
    <citation type="submission" date="2022-01" db="EMBL/GenBank/DDBJ databases">
        <title>Genome Sequence Resource for Two Populations of Ditylenchus destructor, the Migratory Endoparasitic Phytonematode.</title>
        <authorList>
            <person name="Zhang H."/>
            <person name="Lin R."/>
            <person name="Xie B."/>
        </authorList>
    </citation>
    <scope>NUCLEOTIDE SEQUENCE</scope>
    <source>
        <strain evidence="1">BazhouSP</strain>
    </source>
</reference>
<comment type="caution">
    <text evidence="1">The sequence shown here is derived from an EMBL/GenBank/DDBJ whole genome shotgun (WGS) entry which is preliminary data.</text>
</comment>
<gene>
    <name evidence="1" type="ORF">DdX_11248</name>
</gene>
<dbReference type="EMBL" id="JAKKPZ010000030">
    <property type="protein sequence ID" value="KAI1709461.1"/>
    <property type="molecule type" value="Genomic_DNA"/>
</dbReference>
<dbReference type="Proteomes" id="UP001201812">
    <property type="component" value="Unassembled WGS sequence"/>
</dbReference>
<dbReference type="AlphaFoldDB" id="A0AAD4R4J2"/>
<sequence>MLCIFEYVKEFIKFIATGNVRVALKKDFRLGKMYSLKGPEEISRCEDLSRGTTDLRRFRFPSRELALYTSDKVSSF</sequence>
<accession>A0AAD4R4J2</accession>
<evidence type="ECO:0000313" key="2">
    <source>
        <dbReference type="Proteomes" id="UP001201812"/>
    </source>
</evidence>